<name>A0AAV9EKM8_ACOCL</name>
<dbReference type="AlphaFoldDB" id="A0AAV9EKM8"/>
<organism evidence="1 2">
    <name type="scientific">Acorus calamus</name>
    <name type="common">Sweet flag</name>
    <dbReference type="NCBI Taxonomy" id="4465"/>
    <lineage>
        <taxon>Eukaryota</taxon>
        <taxon>Viridiplantae</taxon>
        <taxon>Streptophyta</taxon>
        <taxon>Embryophyta</taxon>
        <taxon>Tracheophyta</taxon>
        <taxon>Spermatophyta</taxon>
        <taxon>Magnoliopsida</taxon>
        <taxon>Liliopsida</taxon>
        <taxon>Acoraceae</taxon>
        <taxon>Acorus</taxon>
    </lineage>
</organism>
<dbReference type="EMBL" id="JAUJYO010000007">
    <property type="protein sequence ID" value="KAK1312833.1"/>
    <property type="molecule type" value="Genomic_DNA"/>
</dbReference>
<evidence type="ECO:0000313" key="1">
    <source>
        <dbReference type="EMBL" id="KAK1312833.1"/>
    </source>
</evidence>
<accession>A0AAV9EKM8</accession>
<comment type="caution">
    <text evidence="1">The sequence shown here is derived from an EMBL/GenBank/DDBJ whole genome shotgun (WGS) entry which is preliminary data.</text>
</comment>
<sequence>MSSIIFWNARGVANSPTKRAICRLLRRLKFDLKDWNKKVFGLLAQKVALAENKVLKLEVDLDNGIPLNPPSLLVNAKAHHHNTLTLEESHWHQKSRIKWLKEGDRNTAFLHTSTRVRRSFNRIHSLKEGPNLITNESLIKDSIMHHFMTSYTAPHTPLDVTLLEAVPRLLSPVDNTTLISIPNEEEIKKLTKLLLGKFLTPPKAKLSLVA</sequence>
<reference evidence="1" key="1">
    <citation type="journal article" date="2023" name="Nat. Commun.">
        <title>Diploid and tetraploid genomes of Acorus and the evolution of monocots.</title>
        <authorList>
            <person name="Ma L."/>
            <person name="Liu K.W."/>
            <person name="Li Z."/>
            <person name="Hsiao Y.Y."/>
            <person name="Qi Y."/>
            <person name="Fu T."/>
            <person name="Tang G.D."/>
            <person name="Zhang D."/>
            <person name="Sun W.H."/>
            <person name="Liu D.K."/>
            <person name="Li Y."/>
            <person name="Chen G.Z."/>
            <person name="Liu X.D."/>
            <person name="Liao X.Y."/>
            <person name="Jiang Y.T."/>
            <person name="Yu X."/>
            <person name="Hao Y."/>
            <person name="Huang J."/>
            <person name="Zhao X.W."/>
            <person name="Ke S."/>
            <person name="Chen Y.Y."/>
            <person name="Wu W.L."/>
            <person name="Hsu J.L."/>
            <person name="Lin Y.F."/>
            <person name="Huang M.D."/>
            <person name="Li C.Y."/>
            <person name="Huang L."/>
            <person name="Wang Z.W."/>
            <person name="Zhao X."/>
            <person name="Zhong W.Y."/>
            <person name="Peng D.H."/>
            <person name="Ahmad S."/>
            <person name="Lan S."/>
            <person name="Zhang J.S."/>
            <person name="Tsai W.C."/>
            <person name="Van de Peer Y."/>
            <person name="Liu Z.J."/>
        </authorList>
    </citation>
    <scope>NUCLEOTIDE SEQUENCE</scope>
    <source>
        <strain evidence="1">CP</strain>
    </source>
</reference>
<dbReference type="Proteomes" id="UP001180020">
    <property type="component" value="Unassembled WGS sequence"/>
</dbReference>
<proteinExistence type="predicted"/>
<keyword evidence="2" id="KW-1185">Reference proteome</keyword>
<evidence type="ECO:0000313" key="2">
    <source>
        <dbReference type="Proteomes" id="UP001180020"/>
    </source>
</evidence>
<protein>
    <submittedName>
        <fullName evidence="1">Uncharacterized protein</fullName>
    </submittedName>
</protein>
<gene>
    <name evidence="1" type="ORF">QJS10_CPA07g01409</name>
</gene>
<reference evidence="1" key="2">
    <citation type="submission" date="2023-06" db="EMBL/GenBank/DDBJ databases">
        <authorList>
            <person name="Ma L."/>
            <person name="Liu K.-W."/>
            <person name="Li Z."/>
            <person name="Hsiao Y.-Y."/>
            <person name="Qi Y."/>
            <person name="Fu T."/>
            <person name="Tang G."/>
            <person name="Zhang D."/>
            <person name="Sun W.-H."/>
            <person name="Liu D.-K."/>
            <person name="Li Y."/>
            <person name="Chen G.-Z."/>
            <person name="Liu X.-D."/>
            <person name="Liao X.-Y."/>
            <person name="Jiang Y.-T."/>
            <person name="Yu X."/>
            <person name="Hao Y."/>
            <person name="Huang J."/>
            <person name="Zhao X.-W."/>
            <person name="Ke S."/>
            <person name="Chen Y.-Y."/>
            <person name="Wu W.-L."/>
            <person name="Hsu J.-L."/>
            <person name="Lin Y.-F."/>
            <person name="Huang M.-D."/>
            <person name="Li C.-Y."/>
            <person name="Huang L."/>
            <person name="Wang Z.-W."/>
            <person name="Zhao X."/>
            <person name="Zhong W.-Y."/>
            <person name="Peng D.-H."/>
            <person name="Ahmad S."/>
            <person name="Lan S."/>
            <person name="Zhang J.-S."/>
            <person name="Tsai W.-C."/>
            <person name="Van De Peer Y."/>
            <person name="Liu Z.-J."/>
        </authorList>
    </citation>
    <scope>NUCLEOTIDE SEQUENCE</scope>
    <source>
        <strain evidence="1">CP</strain>
        <tissue evidence="1">Leaves</tissue>
    </source>
</reference>